<feature type="domain" description="Major facilitator superfamily (MFS) profile" evidence="7">
    <location>
        <begin position="53"/>
        <end position="552"/>
    </location>
</feature>
<dbReference type="CDD" id="cd17502">
    <property type="entry name" value="MFS_Azr1_MDR_like"/>
    <property type="match status" value="1"/>
</dbReference>
<evidence type="ECO:0000256" key="5">
    <source>
        <dbReference type="SAM" id="MobiDB-lite"/>
    </source>
</evidence>
<sequence>MSSRPNSSRAASPTIHPSRSDSPAFQEPVKEKSANAPNEDVVEYPHGFKLYLITLALCLAVLLVALDNTIIATAIPKITDQFKSLDDVGWYGSAYLLTTASFQLLFGRFYSFLSVKWARLFFVSVFLGSYSASQVFVSAITIFELGSLICGVAPNSTTLIVGRAIAGLGALLIVANTVPLENRPMYTGMIGAMYGIASVAGPLMGGVFTDKVSWRWCFFINLPIGGVTLLVITLFFTAPGAGRTKQAMSLTERINQFDPFGTAIFVPGVICLLLALQWGGSKYAWSDGRIIALFVLFAILISGFIGIQFWKQDMATVPPRILKNRSIAAGMLYSVCAGSSFFILVYFLPIWFQAIKGVSAVKSGIDNLPMVLSLVTSSLIAGAAITAIGYYTPFMILSSLMMGVGAGLICTFNVNTGHAHWIGFQILYGLGTGFGMQQPVMAAQTVLSPKDIPTGTSLIMFGQTLGGSLFVSVAQNVFTNKLKDGLASQVPSLNPVIVLSAGATSLRNAVDAQYLPAVISAYNAALISAFYVSVAMACLSLGGALAMEWKSVKGKNIEMALG</sequence>
<feature type="transmembrane region" description="Helical" evidence="6">
    <location>
        <begin position="458"/>
        <end position="478"/>
    </location>
</feature>
<feature type="transmembrane region" description="Helical" evidence="6">
    <location>
        <begin position="160"/>
        <end position="178"/>
    </location>
</feature>
<reference evidence="8" key="1">
    <citation type="submission" date="2020-05" db="EMBL/GenBank/DDBJ databases">
        <title>Mycena genomes resolve the evolution of fungal bioluminescence.</title>
        <authorList>
            <person name="Tsai I.J."/>
        </authorList>
    </citation>
    <scope>NUCLEOTIDE SEQUENCE</scope>
    <source>
        <strain evidence="8">160909Yilan</strain>
    </source>
</reference>
<dbReference type="EMBL" id="JACAZH010000011">
    <property type="protein sequence ID" value="KAF7354675.1"/>
    <property type="molecule type" value="Genomic_DNA"/>
</dbReference>
<feature type="transmembrane region" description="Helical" evidence="6">
    <location>
        <begin position="185"/>
        <end position="207"/>
    </location>
</feature>
<feature type="compositionally biased region" description="Low complexity" evidence="5">
    <location>
        <begin position="1"/>
        <end position="13"/>
    </location>
</feature>
<evidence type="ECO:0000256" key="4">
    <source>
        <dbReference type="ARBA" id="ARBA00023136"/>
    </source>
</evidence>
<feature type="transmembrane region" description="Helical" evidence="6">
    <location>
        <begin position="290"/>
        <end position="310"/>
    </location>
</feature>
<feature type="transmembrane region" description="Helical" evidence="6">
    <location>
        <begin position="213"/>
        <end position="236"/>
    </location>
</feature>
<accession>A0A8H6Y5N4</accession>
<protein>
    <submittedName>
        <fullName evidence="8">Major facilitator superfamily transporter</fullName>
    </submittedName>
</protein>
<dbReference type="GO" id="GO:0005886">
    <property type="term" value="C:plasma membrane"/>
    <property type="evidence" value="ECO:0007669"/>
    <property type="project" value="TreeGrafter"/>
</dbReference>
<comment type="caution">
    <text evidence="8">The sequence shown here is derived from an EMBL/GenBank/DDBJ whole genome shotgun (WGS) entry which is preliminary data.</text>
</comment>
<evidence type="ECO:0000256" key="2">
    <source>
        <dbReference type="ARBA" id="ARBA00022692"/>
    </source>
</evidence>
<feature type="transmembrane region" description="Helical" evidence="6">
    <location>
        <begin position="88"/>
        <end position="106"/>
    </location>
</feature>
<evidence type="ECO:0000313" key="8">
    <source>
        <dbReference type="EMBL" id="KAF7354675.1"/>
    </source>
</evidence>
<keyword evidence="9" id="KW-1185">Reference proteome</keyword>
<evidence type="ECO:0000256" key="6">
    <source>
        <dbReference type="SAM" id="Phobius"/>
    </source>
</evidence>
<comment type="subcellular location">
    <subcellularLocation>
        <location evidence="1">Membrane</location>
        <topology evidence="1">Multi-pass membrane protein</topology>
    </subcellularLocation>
</comment>
<evidence type="ECO:0000313" key="9">
    <source>
        <dbReference type="Proteomes" id="UP000623467"/>
    </source>
</evidence>
<gene>
    <name evidence="8" type="ORF">MSAN_01381200</name>
</gene>
<evidence type="ECO:0000259" key="7">
    <source>
        <dbReference type="PROSITE" id="PS50850"/>
    </source>
</evidence>
<feature type="transmembrane region" description="Helical" evidence="6">
    <location>
        <begin position="331"/>
        <end position="352"/>
    </location>
</feature>
<dbReference type="FunFam" id="1.20.1250.20:FF:000196">
    <property type="entry name" value="MFS toxin efflux pump (AflT)"/>
    <property type="match status" value="1"/>
</dbReference>
<feature type="transmembrane region" description="Helical" evidence="6">
    <location>
        <begin position="50"/>
        <end position="76"/>
    </location>
</feature>
<organism evidence="8 9">
    <name type="scientific">Mycena sanguinolenta</name>
    <dbReference type="NCBI Taxonomy" id="230812"/>
    <lineage>
        <taxon>Eukaryota</taxon>
        <taxon>Fungi</taxon>
        <taxon>Dikarya</taxon>
        <taxon>Basidiomycota</taxon>
        <taxon>Agaricomycotina</taxon>
        <taxon>Agaricomycetes</taxon>
        <taxon>Agaricomycetidae</taxon>
        <taxon>Agaricales</taxon>
        <taxon>Marasmiineae</taxon>
        <taxon>Mycenaceae</taxon>
        <taxon>Mycena</taxon>
    </lineage>
</organism>
<keyword evidence="4 6" id="KW-0472">Membrane</keyword>
<name>A0A8H6Y5N4_9AGAR</name>
<dbReference type="Pfam" id="PF07690">
    <property type="entry name" value="MFS_1"/>
    <property type="match status" value="1"/>
</dbReference>
<dbReference type="Gene3D" id="1.20.1250.20">
    <property type="entry name" value="MFS general substrate transporter like domains"/>
    <property type="match status" value="1"/>
</dbReference>
<feature type="transmembrane region" description="Helical" evidence="6">
    <location>
        <begin position="524"/>
        <end position="547"/>
    </location>
</feature>
<dbReference type="InterPro" id="IPR011701">
    <property type="entry name" value="MFS"/>
</dbReference>
<dbReference type="Gene3D" id="1.20.1720.10">
    <property type="entry name" value="Multidrug resistance protein D"/>
    <property type="match status" value="1"/>
</dbReference>
<feature type="transmembrane region" description="Helical" evidence="6">
    <location>
        <begin position="372"/>
        <end position="392"/>
    </location>
</feature>
<dbReference type="PROSITE" id="PS50850">
    <property type="entry name" value="MFS"/>
    <property type="match status" value="1"/>
</dbReference>
<keyword evidence="2 6" id="KW-0812">Transmembrane</keyword>
<dbReference type="Proteomes" id="UP000623467">
    <property type="component" value="Unassembled WGS sequence"/>
</dbReference>
<feature type="transmembrane region" description="Helical" evidence="6">
    <location>
        <begin position="257"/>
        <end position="278"/>
    </location>
</feature>
<dbReference type="PANTHER" id="PTHR23501">
    <property type="entry name" value="MAJOR FACILITATOR SUPERFAMILY"/>
    <property type="match status" value="1"/>
</dbReference>
<evidence type="ECO:0000256" key="3">
    <source>
        <dbReference type="ARBA" id="ARBA00022989"/>
    </source>
</evidence>
<feature type="transmembrane region" description="Helical" evidence="6">
    <location>
        <begin position="118"/>
        <end position="140"/>
    </location>
</feature>
<dbReference type="AlphaFoldDB" id="A0A8H6Y5N4"/>
<dbReference type="SUPFAM" id="SSF103473">
    <property type="entry name" value="MFS general substrate transporter"/>
    <property type="match status" value="1"/>
</dbReference>
<keyword evidence="3 6" id="KW-1133">Transmembrane helix</keyword>
<dbReference type="GO" id="GO:0022857">
    <property type="term" value="F:transmembrane transporter activity"/>
    <property type="evidence" value="ECO:0007669"/>
    <property type="project" value="InterPro"/>
</dbReference>
<proteinExistence type="predicted"/>
<dbReference type="OrthoDB" id="10021397at2759"/>
<dbReference type="InterPro" id="IPR020846">
    <property type="entry name" value="MFS_dom"/>
</dbReference>
<dbReference type="InterPro" id="IPR036259">
    <property type="entry name" value="MFS_trans_sf"/>
</dbReference>
<feature type="region of interest" description="Disordered" evidence="5">
    <location>
        <begin position="1"/>
        <end position="36"/>
    </location>
</feature>
<dbReference type="PANTHER" id="PTHR23501:SF199">
    <property type="entry name" value="MFS EFFLUX TRANSPORTER INPD-RELATED"/>
    <property type="match status" value="1"/>
</dbReference>
<evidence type="ECO:0000256" key="1">
    <source>
        <dbReference type="ARBA" id="ARBA00004141"/>
    </source>
</evidence>